<dbReference type="OrthoDB" id="2855396at2"/>
<proteinExistence type="predicted"/>
<name>A0A0V8HAE6_9BACI</name>
<gene>
    <name evidence="2" type="ORF">GA0061094_3861</name>
</gene>
<evidence type="ECO:0000259" key="1">
    <source>
        <dbReference type="Pfam" id="PF14417"/>
    </source>
</evidence>
<dbReference type="RefSeq" id="WP_058299718.1">
    <property type="nucleotide sequence ID" value="NZ_FMAU01000006.1"/>
</dbReference>
<dbReference type="InterPro" id="IPR025847">
    <property type="entry name" value="MEDS_domain"/>
</dbReference>
<evidence type="ECO:0000313" key="3">
    <source>
        <dbReference type="Proteomes" id="UP000181997"/>
    </source>
</evidence>
<organism evidence="2 3">
    <name type="scientific">[Bacillus] enclensis</name>
    <dbReference type="NCBI Taxonomy" id="1402860"/>
    <lineage>
        <taxon>Bacteria</taxon>
        <taxon>Bacillati</taxon>
        <taxon>Bacillota</taxon>
        <taxon>Bacilli</taxon>
        <taxon>Bacillales</taxon>
        <taxon>Bacillaceae</taxon>
        <taxon>Rossellomorea</taxon>
    </lineage>
</organism>
<reference evidence="3" key="1">
    <citation type="submission" date="2016-08" db="EMBL/GenBank/DDBJ databases">
        <authorList>
            <person name="Varghese N."/>
            <person name="Submissions Spin"/>
        </authorList>
    </citation>
    <scope>NUCLEOTIDE SEQUENCE [LARGE SCALE GENOMIC DNA]</scope>
    <source>
        <strain evidence="3">SGD-1123</strain>
    </source>
</reference>
<keyword evidence="3" id="KW-1185">Reference proteome</keyword>
<sequence>MMMEEELNGFVKTKPCTHILYCYHNIDMYIKKVTAYLVDGVKSGETVILIESEKNLNAMNERLKADLTDDQMKRVHIISNFDFYLSSGSYHPPAIYEQLMKIYTLYFNGDTPFRTWTNVEWGALENPAHIVDWFEKETDKLVNEQQLTLVCAYEAEKMPADMQAILEQSHPHIMTDEDLIESTLHNKIKL</sequence>
<dbReference type="EMBL" id="FMAU01000006">
    <property type="protein sequence ID" value="SCC30740.1"/>
    <property type="molecule type" value="Genomic_DNA"/>
</dbReference>
<dbReference type="AlphaFoldDB" id="A0A0V8HAE6"/>
<accession>A0A0V8HAE6</accession>
<feature type="domain" description="MEDS" evidence="1">
    <location>
        <begin position="17"/>
        <end position="171"/>
    </location>
</feature>
<dbReference type="Proteomes" id="UP000181997">
    <property type="component" value="Unassembled WGS sequence"/>
</dbReference>
<dbReference type="Pfam" id="PF14417">
    <property type="entry name" value="MEDS"/>
    <property type="match status" value="1"/>
</dbReference>
<protein>
    <submittedName>
        <fullName evidence="2">MEDS: MEthanogen/methylotroph, DcmR Sensory domain</fullName>
    </submittedName>
</protein>
<evidence type="ECO:0000313" key="2">
    <source>
        <dbReference type="EMBL" id="SCC30740.1"/>
    </source>
</evidence>